<protein>
    <submittedName>
        <fullName evidence="2">Uncharacterized protein</fullName>
    </submittedName>
</protein>
<feature type="region of interest" description="Disordered" evidence="1">
    <location>
        <begin position="216"/>
        <end position="241"/>
    </location>
</feature>
<accession>A0ABQ8CA59</accession>
<keyword evidence="3" id="KW-1185">Reference proteome</keyword>
<comment type="caution">
    <text evidence="2">The sequence shown here is derived from an EMBL/GenBank/DDBJ whole genome shotgun (WGS) entry which is preliminary data.</text>
</comment>
<evidence type="ECO:0000256" key="1">
    <source>
        <dbReference type="SAM" id="MobiDB-lite"/>
    </source>
</evidence>
<evidence type="ECO:0000313" key="3">
    <source>
        <dbReference type="Proteomes" id="UP000824890"/>
    </source>
</evidence>
<feature type="region of interest" description="Disordered" evidence="1">
    <location>
        <begin position="39"/>
        <end position="60"/>
    </location>
</feature>
<evidence type="ECO:0000313" key="2">
    <source>
        <dbReference type="EMBL" id="KAH0913933.1"/>
    </source>
</evidence>
<dbReference type="PANTHER" id="PTHR33785:SF6">
    <property type="entry name" value="DUF3741 DOMAIN-CONTAINING PROTEIN"/>
    <property type="match status" value="1"/>
</dbReference>
<name>A0ABQ8CA59_BRANA</name>
<sequence length="260" mass="29490">MNLSSSSESLIDDLLDDYWFFENLFTRRSRVLRYCHSDPYPSSSSSLTSPEKVGDLDEKKSLEASTGRCLIRAASIDGRKGETKQFSEKTRVQEPRPVGSFLRQKEPVVLPKSAGSCSAPGKIQEASTDRCLVRAPSLPPRIEKRNVDYEAKKMISKLTRQFSEKIRVSINPRQRPPRQLRSEETVMVKQGSSSSKTLRKTVSSIETTKEIQRLKGYDDQLVEPHGLATPPRVPKDSRKEMKDQIKFWARAVASNVRQEC</sequence>
<organism evidence="2 3">
    <name type="scientific">Brassica napus</name>
    <name type="common">Rape</name>
    <dbReference type="NCBI Taxonomy" id="3708"/>
    <lineage>
        <taxon>Eukaryota</taxon>
        <taxon>Viridiplantae</taxon>
        <taxon>Streptophyta</taxon>
        <taxon>Embryophyta</taxon>
        <taxon>Tracheophyta</taxon>
        <taxon>Spermatophyta</taxon>
        <taxon>Magnoliopsida</taxon>
        <taxon>eudicotyledons</taxon>
        <taxon>Gunneridae</taxon>
        <taxon>Pentapetalae</taxon>
        <taxon>rosids</taxon>
        <taxon>malvids</taxon>
        <taxon>Brassicales</taxon>
        <taxon>Brassicaceae</taxon>
        <taxon>Brassiceae</taxon>
        <taxon>Brassica</taxon>
    </lineage>
</organism>
<proteinExistence type="predicted"/>
<feature type="compositionally biased region" description="Low complexity" evidence="1">
    <location>
        <begin position="39"/>
        <end position="50"/>
    </location>
</feature>
<reference evidence="2 3" key="1">
    <citation type="submission" date="2021-05" db="EMBL/GenBank/DDBJ databases">
        <title>Genome Assembly of Synthetic Allotetraploid Brassica napus Reveals Homoeologous Exchanges between Subgenomes.</title>
        <authorList>
            <person name="Davis J.T."/>
        </authorList>
    </citation>
    <scope>NUCLEOTIDE SEQUENCE [LARGE SCALE GENOMIC DNA]</scope>
    <source>
        <strain evidence="3">cv. Da-Ae</strain>
        <tissue evidence="2">Seedling</tissue>
    </source>
</reference>
<dbReference type="Proteomes" id="UP000824890">
    <property type="component" value="Unassembled WGS sequence"/>
</dbReference>
<gene>
    <name evidence="2" type="ORF">HID58_028379</name>
</gene>
<dbReference type="EMBL" id="JAGKQM010000008">
    <property type="protein sequence ID" value="KAH0913933.1"/>
    <property type="molecule type" value="Genomic_DNA"/>
</dbReference>
<dbReference type="PANTHER" id="PTHR33785">
    <property type="entry name" value="OS06G0550800 PROTEIN"/>
    <property type="match status" value="1"/>
</dbReference>